<dbReference type="Proteomes" id="UP000244336">
    <property type="component" value="Chromosome 5"/>
</dbReference>
<dbReference type="EMBL" id="CM009753">
    <property type="protein sequence ID" value="PUZ57463.1"/>
    <property type="molecule type" value="Genomic_DNA"/>
</dbReference>
<dbReference type="STRING" id="1504633.A0A2T7DPE9"/>
<dbReference type="Gramene" id="PUZ57463">
    <property type="protein sequence ID" value="PUZ57463"/>
    <property type="gene ID" value="GQ55_5G433200"/>
</dbReference>
<evidence type="ECO:0000256" key="1">
    <source>
        <dbReference type="SAM" id="MobiDB-lite"/>
    </source>
</evidence>
<keyword evidence="4" id="KW-1185">Reference proteome</keyword>
<evidence type="ECO:0000313" key="4">
    <source>
        <dbReference type="Proteomes" id="UP000244336"/>
    </source>
</evidence>
<evidence type="ECO:0000313" key="3">
    <source>
        <dbReference type="EMBL" id="PUZ57463.1"/>
    </source>
</evidence>
<dbReference type="GO" id="GO:0030515">
    <property type="term" value="F:snoRNA binding"/>
    <property type="evidence" value="ECO:0007669"/>
    <property type="project" value="InterPro"/>
</dbReference>
<feature type="domain" description="Nucleolar protein 58/56 N-terminal" evidence="2">
    <location>
        <begin position="391"/>
        <end position="446"/>
    </location>
</feature>
<dbReference type="PANTHER" id="PTHR10894:SF0">
    <property type="entry name" value="NUCLEOLAR PROTEIN 56"/>
    <property type="match status" value="1"/>
</dbReference>
<accession>A0A2T7DPE9</accession>
<reference evidence="3 4" key="1">
    <citation type="submission" date="2018-04" db="EMBL/GenBank/DDBJ databases">
        <title>WGS assembly of Panicum hallii var. hallii HAL2.</title>
        <authorList>
            <person name="Lovell J."/>
            <person name="Jenkins J."/>
            <person name="Lowry D."/>
            <person name="Mamidi S."/>
            <person name="Sreedasyam A."/>
            <person name="Weng X."/>
            <person name="Barry K."/>
            <person name="Bonette J."/>
            <person name="Campitelli B."/>
            <person name="Daum C."/>
            <person name="Gordon S."/>
            <person name="Gould B."/>
            <person name="Lipzen A."/>
            <person name="MacQueen A."/>
            <person name="Palacio-Mejia J."/>
            <person name="Plott C."/>
            <person name="Shakirov E."/>
            <person name="Shu S."/>
            <person name="Yoshinaga Y."/>
            <person name="Zane M."/>
            <person name="Rokhsar D."/>
            <person name="Grimwood J."/>
            <person name="Schmutz J."/>
            <person name="Juenger T."/>
        </authorList>
    </citation>
    <scope>NUCLEOTIDE SEQUENCE [LARGE SCALE GENOMIC DNA]</scope>
    <source>
        <strain evidence="4">cv. HAL2</strain>
    </source>
</reference>
<dbReference type="AlphaFoldDB" id="A0A2T7DPE9"/>
<evidence type="ECO:0000259" key="2">
    <source>
        <dbReference type="Pfam" id="PF08156"/>
    </source>
</evidence>
<dbReference type="GO" id="GO:0032040">
    <property type="term" value="C:small-subunit processome"/>
    <property type="evidence" value="ECO:0007669"/>
    <property type="project" value="InterPro"/>
</dbReference>
<proteinExistence type="predicted"/>
<dbReference type="GO" id="GO:0031428">
    <property type="term" value="C:box C/D methylation guide snoRNP complex"/>
    <property type="evidence" value="ECO:0007669"/>
    <property type="project" value="InterPro"/>
</dbReference>
<dbReference type="Pfam" id="PF08156">
    <property type="entry name" value="NOP5NT"/>
    <property type="match status" value="1"/>
</dbReference>
<gene>
    <name evidence="3" type="ORF">GQ55_5G433200</name>
</gene>
<protein>
    <recommendedName>
        <fullName evidence="2">Nucleolar protein 58/56 N-terminal domain-containing protein</fullName>
    </recommendedName>
</protein>
<name>A0A2T7DPE9_9POAL</name>
<sequence length="541" mass="61429">MQRKQEGYTGPYIMQENKRGIPAHERRKQGMIRRSWARNPPKRLKATTPPRLHCAFANRAPVLFPSQQCAFAGCSRRRAPAAAFPIARSAMSRGTRVSGDVMGNIPEWAQRVKFPQEINFPDDFNPGNGRILTLNNRLRLTYEDIGFTQNKINGAYDKQQRATLLQGRISYEVSMAIYQREIRDNEDSMPFLATQAKCLIAEVIAVGGEPFVAGFVRQFLDKVPDAVTLPNGSLSYLCNRPHYFPDEIPVPQGLPAVSVFWGKDPVSAAQCNRFLQIRYSALARNVNRIRYFRDHRLRLEVDAQATVAGNDLTSKIQSCSTMLAKVVQVIHKREQLYGSQIFRMPAALRDKILEDPSIVNQGQLPDIDCLLSLYPQGIPQNSPIHHGRAVFLLFESAMGYSLFWAYNTLSPADLLSFESFTSVVKLIVHYPFATQAIAIQQFQHINNDTCSAMLRLFLKLHLPQLTEWGWNSYRLGVRNRRFGQSIETATGIPCRRKKHSVKELRAGIEQFLHLFLEIEQAQLTEAQQDLQSKLEGDNPQQ</sequence>
<dbReference type="PANTHER" id="PTHR10894">
    <property type="entry name" value="NUCLEOLAR PROTEIN 5 NUCLEOLAR PROTEIN NOP5 NOP58"/>
    <property type="match status" value="1"/>
</dbReference>
<dbReference type="InterPro" id="IPR012974">
    <property type="entry name" value="NOP58/56_N"/>
</dbReference>
<organism evidence="3 4">
    <name type="scientific">Panicum hallii var. hallii</name>
    <dbReference type="NCBI Taxonomy" id="1504633"/>
    <lineage>
        <taxon>Eukaryota</taxon>
        <taxon>Viridiplantae</taxon>
        <taxon>Streptophyta</taxon>
        <taxon>Embryophyta</taxon>
        <taxon>Tracheophyta</taxon>
        <taxon>Spermatophyta</taxon>
        <taxon>Magnoliopsida</taxon>
        <taxon>Liliopsida</taxon>
        <taxon>Poales</taxon>
        <taxon>Poaceae</taxon>
        <taxon>PACMAD clade</taxon>
        <taxon>Panicoideae</taxon>
        <taxon>Panicodae</taxon>
        <taxon>Paniceae</taxon>
        <taxon>Panicinae</taxon>
        <taxon>Panicum</taxon>
        <taxon>Panicum sect. Panicum</taxon>
    </lineage>
</organism>
<feature type="region of interest" description="Disordered" evidence="1">
    <location>
        <begin position="1"/>
        <end position="48"/>
    </location>
</feature>
<dbReference type="InterPro" id="IPR045056">
    <property type="entry name" value="Nop56/Nop58"/>
</dbReference>